<dbReference type="PANTHER" id="PTHR42961:SF2">
    <property type="entry name" value="IRON-SULFUR PROTEIN NUBPL"/>
    <property type="match status" value="1"/>
</dbReference>
<keyword evidence="5 8" id="KW-0067">ATP-binding</keyword>
<dbReference type="InterPro" id="IPR019591">
    <property type="entry name" value="Mrp/NBP35_ATP-bd"/>
</dbReference>
<evidence type="ECO:0000256" key="1">
    <source>
        <dbReference type="ARBA" id="ARBA00007352"/>
    </source>
</evidence>
<dbReference type="GO" id="GO:0016226">
    <property type="term" value="P:iron-sulfur cluster assembly"/>
    <property type="evidence" value="ECO:0007669"/>
    <property type="project" value="InterPro"/>
</dbReference>
<keyword evidence="3 8" id="KW-0479">Metal-binding</keyword>
<keyword evidence="7 8" id="KW-0411">Iron-sulfur</keyword>
<dbReference type="CDD" id="cd02037">
    <property type="entry name" value="Mrp_NBP35"/>
    <property type="match status" value="1"/>
</dbReference>
<dbReference type="SUPFAM" id="SSF117916">
    <property type="entry name" value="Fe-S cluster assembly (FSCA) domain-like"/>
    <property type="match status" value="1"/>
</dbReference>
<dbReference type="FunFam" id="3.40.50.300:FF:001119">
    <property type="entry name" value="Iron-sulfur cluster carrier protein"/>
    <property type="match status" value="1"/>
</dbReference>
<dbReference type="RefSeq" id="WP_164627703.1">
    <property type="nucleotide sequence ID" value="NZ_JAAIVJ010000015.1"/>
</dbReference>
<accession>A0A6M0QWP9</accession>
<comment type="function">
    <text evidence="8">Binds and transfers iron-sulfur (Fe-S) clusters to target apoproteins. Can hydrolyze ATP.</text>
</comment>
<organism evidence="11 12">
    <name type="scientific">Tabrizicola oligotrophica</name>
    <dbReference type="NCBI Taxonomy" id="2710650"/>
    <lineage>
        <taxon>Bacteria</taxon>
        <taxon>Pseudomonadati</taxon>
        <taxon>Pseudomonadota</taxon>
        <taxon>Alphaproteobacteria</taxon>
        <taxon>Rhodobacterales</taxon>
        <taxon>Paracoccaceae</taxon>
        <taxon>Tabrizicola</taxon>
    </lineage>
</organism>
<dbReference type="Pfam" id="PF01883">
    <property type="entry name" value="FeS_assembly_P"/>
    <property type="match status" value="1"/>
</dbReference>
<evidence type="ECO:0000259" key="10">
    <source>
        <dbReference type="Pfam" id="PF01883"/>
    </source>
</evidence>
<feature type="domain" description="MIP18 family-like" evidence="10">
    <location>
        <begin position="8"/>
        <end position="70"/>
    </location>
</feature>
<dbReference type="InterPro" id="IPR027417">
    <property type="entry name" value="P-loop_NTPase"/>
</dbReference>
<dbReference type="GO" id="GO:0140663">
    <property type="term" value="F:ATP-dependent FeS chaperone activity"/>
    <property type="evidence" value="ECO:0007669"/>
    <property type="project" value="InterPro"/>
</dbReference>
<keyword evidence="12" id="KW-1185">Reference proteome</keyword>
<evidence type="ECO:0000313" key="12">
    <source>
        <dbReference type="Proteomes" id="UP000477782"/>
    </source>
</evidence>
<evidence type="ECO:0000256" key="9">
    <source>
        <dbReference type="SAM" id="MobiDB-lite"/>
    </source>
</evidence>
<reference evidence="11 12" key="1">
    <citation type="submission" date="2020-02" db="EMBL/GenBank/DDBJ databases">
        <authorList>
            <person name="Chen W.-M."/>
        </authorList>
    </citation>
    <scope>NUCLEOTIDE SEQUENCE [LARGE SCALE GENOMIC DNA]</scope>
    <source>
        <strain evidence="11 12">KMS-5</strain>
    </source>
</reference>
<comment type="subunit">
    <text evidence="8">Homodimer.</text>
</comment>
<keyword evidence="4 8" id="KW-0547">Nucleotide-binding</keyword>
<name>A0A6M0QWP9_9RHOB</name>
<dbReference type="PANTHER" id="PTHR42961">
    <property type="entry name" value="IRON-SULFUR PROTEIN NUBPL"/>
    <property type="match status" value="1"/>
</dbReference>
<evidence type="ECO:0000256" key="8">
    <source>
        <dbReference type="HAMAP-Rule" id="MF_02040"/>
    </source>
</evidence>
<keyword evidence="6 8" id="KW-0408">Iron</keyword>
<feature type="region of interest" description="Disordered" evidence="9">
    <location>
        <begin position="80"/>
        <end position="106"/>
    </location>
</feature>
<evidence type="ECO:0000256" key="7">
    <source>
        <dbReference type="ARBA" id="ARBA00023014"/>
    </source>
</evidence>
<proteinExistence type="inferred from homology"/>
<dbReference type="AlphaFoldDB" id="A0A6M0QWP9"/>
<evidence type="ECO:0000256" key="3">
    <source>
        <dbReference type="ARBA" id="ARBA00022723"/>
    </source>
</evidence>
<dbReference type="InterPro" id="IPR033756">
    <property type="entry name" value="YlxH/NBP35"/>
</dbReference>
<dbReference type="Proteomes" id="UP000477782">
    <property type="component" value="Unassembled WGS sequence"/>
</dbReference>
<dbReference type="InterPro" id="IPR034904">
    <property type="entry name" value="FSCA_dom_sf"/>
</dbReference>
<dbReference type="GO" id="GO:0005524">
    <property type="term" value="F:ATP binding"/>
    <property type="evidence" value="ECO:0007669"/>
    <property type="project" value="UniProtKB-UniRule"/>
</dbReference>
<dbReference type="InterPro" id="IPR000808">
    <property type="entry name" value="Mrp-like_CS"/>
</dbReference>
<sequence>MALDMAGVQKVLAGIACPGGGDLVSRDLVRALSVEGGTVRFVIETATPDEARALAPVQAQAEAALRAAGATSVQIVMTAHGPAPKAPPPPSLKIGGHPTPQTAPGPQPVPGVARILVVGSGKGGVGKSTVASNLAVALARQGRRVGLLDADIYGPSQARMMGVSKRPASPDGKMIEPLRAHGVTVMSMGLMLKEDEAVIWRGPMLMGAMQQLLGQVLWGELDVLIIDLPPGTGDVQLTLGQRTKLDGAIVVSTPQDVALLDARKAIDMFHKLKTPILGLVENMSTYVCPNCGHEAHLFGHGGVAAEAAKLGLPFLGELPLALEVRLAGDAGTPVAATAGPAADAYARIARGLVAQGVA</sequence>
<comment type="caution">
    <text evidence="11">The sequence shown here is derived from an EMBL/GenBank/DDBJ whole genome shotgun (WGS) entry which is preliminary data.</text>
</comment>
<dbReference type="GO" id="GO:0016887">
    <property type="term" value="F:ATP hydrolysis activity"/>
    <property type="evidence" value="ECO:0007669"/>
    <property type="project" value="UniProtKB-UniRule"/>
</dbReference>
<dbReference type="HAMAP" id="MF_02040">
    <property type="entry name" value="Mrp_NBP35"/>
    <property type="match status" value="1"/>
</dbReference>
<keyword evidence="8" id="KW-0378">Hydrolase</keyword>
<dbReference type="GO" id="GO:0046872">
    <property type="term" value="F:metal ion binding"/>
    <property type="evidence" value="ECO:0007669"/>
    <property type="project" value="UniProtKB-KW"/>
</dbReference>
<comment type="similarity">
    <text evidence="1">In the N-terminal section; belongs to the MIP18 family.</text>
</comment>
<gene>
    <name evidence="11" type="ORF">G4Z14_16430</name>
</gene>
<dbReference type="GO" id="GO:0051539">
    <property type="term" value="F:4 iron, 4 sulfur cluster binding"/>
    <property type="evidence" value="ECO:0007669"/>
    <property type="project" value="TreeGrafter"/>
</dbReference>
<dbReference type="InterPro" id="IPR044304">
    <property type="entry name" value="NUBPL-like"/>
</dbReference>
<dbReference type="EMBL" id="JAAIVJ010000015">
    <property type="protein sequence ID" value="NEY91879.1"/>
    <property type="molecule type" value="Genomic_DNA"/>
</dbReference>
<evidence type="ECO:0000256" key="6">
    <source>
        <dbReference type="ARBA" id="ARBA00023004"/>
    </source>
</evidence>
<dbReference type="InterPro" id="IPR002744">
    <property type="entry name" value="MIP18-like"/>
</dbReference>
<dbReference type="PROSITE" id="PS01215">
    <property type="entry name" value="MRP"/>
    <property type="match status" value="1"/>
</dbReference>
<comment type="similarity">
    <text evidence="8">Belongs to the Mrp/NBP35 ATP-binding proteins family.</text>
</comment>
<evidence type="ECO:0000256" key="2">
    <source>
        <dbReference type="ARBA" id="ARBA00008205"/>
    </source>
</evidence>
<feature type="binding site" evidence="8">
    <location>
        <begin position="121"/>
        <end position="128"/>
    </location>
    <ligand>
        <name>ATP</name>
        <dbReference type="ChEBI" id="CHEBI:30616"/>
    </ligand>
</feature>
<dbReference type="Pfam" id="PF10609">
    <property type="entry name" value="ParA"/>
    <property type="match status" value="1"/>
</dbReference>
<evidence type="ECO:0000256" key="5">
    <source>
        <dbReference type="ARBA" id="ARBA00022840"/>
    </source>
</evidence>
<dbReference type="Gene3D" id="3.40.50.300">
    <property type="entry name" value="P-loop containing nucleotide triphosphate hydrolases"/>
    <property type="match status" value="1"/>
</dbReference>
<dbReference type="SUPFAM" id="SSF52540">
    <property type="entry name" value="P-loop containing nucleoside triphosphate hydrolases"/>
    <property type="match status" value="1"/>
</dbReference>
<evidence type="ECO:0000256" key="4">
    <source>
        <dbReference type="ARBA" id="ARBA00022741"/>
    </source>
</evidence>
<evidence type="ECO:0000313" key="11">
    <source>
        <dbReference type="EMBL" id="NEY91879.1"/>
    </source>
</evidence>
<protein>
    <recommendedName>
        <fullName evidence="8">Iron-sulfur cluster carrier protein</fullName>
    </recommendedName>
</protein>
<comment type="similarity">
    <text evidence="2">In the C-terminal section; belongs to the Mrp/NBP35 ATP-binding proteins family.</text>
</comment>